<dbReference type="Pfam" id="PF00497">
    <property type="entry name" value="SBP_bac_3"/>
    <property type="match status" value="1"/>
</dbReference>
<dbReference type="SUPFAM" id="SSF55073">
    <property type="entry name" value="Nucleotide cyclase"/>
    <property type="match status" value="1"/>
</dbReference>
<dbReference type="Pfam" id="PF08448">
    <property type="entry name" value="PAS_4"/>
    <property type="match status" value="1"/>
</dbReference>
<dbReference type="PANTHER" id="PTHR44757">
    <property type="entry name" value="DIGUANYLATE CYCLASE DGCP"/>
    <property type="match status" value="1"/>
</dbReference>
<dbReference type="InterPro" id="IPR043128">
    <property type="entry name" value="Rev_trsase/Diguanyl_cyclase"/>
</dbReference>
<dbReference type="InterPro" id="IPR001633">
    <property type="entry name" value="EAL_dom"/>
</dbReference>
<sequence length="962" mass="107095">MISQGYKRGSLPAKYQFFMPPYSNSIASGLITKYSSFSPGSQVALNAVHSGHQLPISVTHFSPHHCLGTNDRKDRLVKIFNGFIKTFCAIMLGWATVGDSHADRVISVGVHHNPPKIFIDEDGTPSGILGELLTEIARERDWDISAVSCHWQECLDALESGRIDLMPDVALTPQRAQRYDFHTVPSHHSWSQLFARPGIDVDSILDLDGLRVAVLDGSVQQEYLASALDGFGIKAELIPFRNFESALAALEQSKADLIATNHHFGAMATQRSDIEPTNILFDPARLYYATPKGQNADLLTAIDEHLSDWRADTDSFYYDNLKRWAGGTVIEEVPDNVWWGLGGATLLLLITLAMALFQRKTLRERTAQIRTTEAKFETILNSIDAGVFIKDKSLVYQYVNDNLCKLLGMPAQRIIGHTDKELFDEPTAKLLSESDIDLLAEKERFFSKEESLQQANGTRLAVFTVKMPLLDEHGKPYSIYGVATDLTREHEVARRMDELSRFDSLTSLPNRSSFLNALESEMAIMRQESGALGLILVDLDNFKSLNDTRGHAYGDLLLIQVAKRLRTFCGRHGSTSQAARLSGDTFAILMRLNAPGATHGNTQLRGLAQQILGALTENYLLDDVNYRASASIGAAMVRSGGVSSQRVLRHAELALYEAKSSGTGEIRLFEIWMEQAATLRSQLEHELHQAIENKEFRVFYQIQVDSNLAPTGVEALVRWQHPTRGLLAPSEFIGFAESSGMIVEIGLQVLETACRQITQWQDAPQTRELVVAVNVSAKQLYAPSFVDQLKQVLRTTRANPACLEIEITESQLIVDMQVAIQTMQAIRAMGVRISLDDFGTGFSSLSHLRQLPLDQLKIDQAFVRDLSLNPNDDAIVRTIIELGNTLKLDVIAEGVETWAQHERLAQMGCERYQGYLFGRPCSVEDLNLAPGTVRHERAGLHYQTAYSLCETLYQSRLMSILA</sequence>
<evidence type="ECO:0000313" key="6">
    <source>
        <dbReference type="Proteomes" id="UP000244571"/>
    </source>
</evidence>
<dbReference type="EMBL" id="CP028901">
    <property type="protein sequence ID" value="AWB32823.1"/>
    <property type="molecule type" value="Genomic_DNA"/>
</dbReference>
<dbReference type="PROSITE" id="PS50887">
    <property type="entry name" value="GGDEF"/>
    <property type="match status" value="1"/>
</dbReference>
<dbReference type="InterPro" id="IPR052155">
    <property type="entry name" value="Biofilm_reg_signaling"/>
</dbReference>
<name>A0A2R4XGL2_9BURK</name>
<dbReference type="PROSITE" id="PS50883">
    <property type="entry name" value="EAL"/>
    <property type="match status" value="1"/>
</dbReference>
<dbReference type="Gene3D" id="3.30.450.20">
    <property type="entry name" value="PAS domain"/>
    <property type="match status" value="1"/>
</dbReference>
<proteinExistence type="predicted"/>
<dbReference type="InterPro" id="IPR000160">
    <property type="entry name" value="GGDEF_dom"/>
</dbReference>
<dbReference type="Gene3D" id="3.20.20.450">
    <property type="entry name" value="EAL domain"/>
    <property type="match status" value="1"/>
</dbReference>
<dbReference type="InterPro" id="IPR000700">
    <property type="entry name" value="PAS-assoc_C"/>
</dbReference>
<accession>A0A2R4XGL2</accession>
<gene>
    <name evidence="5" type="ORF">DBV39_02805</name>
</gene>
<dbReference type="SUPFAM" id="SSF55785">
    <property type="entry name" value="PYP-like sensor domain (PAS domain)"/>
    <property type="match status" value="1"/>
</dbReference>
<evidence type="ECO:0000259" key="3">
    <source>
        <dbReference type="PROSITE" id="PS50883"/>
    </source>
</evidence>
<dbReference type="AlphaFoldDB" id="A0A2R4XGL2"/>
<dbReference type="CDD" id="cd00130">
    <property type="entry name" value="PAS"/>
    <property type="match status" value="1"/>
</dbReference>
<dbReference type="SMART" id="SM00267">
    <property type="entry name" value="GGDEF"/>
    <property type="match status" value="1"/>
</dbReference>
<dbReference type="Pfam" id="PF00563">
    <property type="entry name" value="EAL"/>
    <property type="match status" value="1"/>
</dbReference>
<dbReference type="SUPFAM" id="SSF53850">
    <property type="entry name" value="Periplasmic binding protein-like II"/>
    <property type="match status" value="1"/>
</dbReference>
<evidence type="ECO:0000313" key="5">
    <source>
        <dbReference type="EMBL" id="AWB32823.1"/>
    </source>
</evidence>
<dbReference type="Proteomes" id="UP000244571">
    <property type="component" value="Chromosome"/>
</dbReference>
<evidence type="ECO:0000259" key="4">
    <source>
        <dbReference type="PROSITE" id="PS50887"/>
    </source>
</evidence>
<evidence type="ECO:0000259" key="1">
    <source>
        <dbReference type="PROSITE" id="PS50112"/>
    </source>
</evidence>
<keyword evidence="6" id="KW-1185">Reference proteome</keyword>
<dbReference type="InterPro" id="IPR000014">
    <property type="entry name" value="PAS"/>
</dbReference>
<organism evidence="5 6">
    <name type="scientific">Orrella marina</name>
    <dbReference type="NCBI Taxonomy" id="2163011"/>
    <lineage>
        <taxon>Bacteria</taxon>
        <taxon>Pseudomonadati</taxon>
        <taxon>Pseudomonadota</taxon>
        <taxon>Betaproteobacteria</taxon>
        <taxon>Burkholderiales</taxon>
        <taxon>Alcaligenaceae</taxon>
        <taxon>Orrella</taxon>
    </lineage>
</organism>
<protein>
    <submittedName>
        <fullName evidence="5">Diguanylate cyclase</fullName>
    </submittedName>
</protein>
<feature type="domain" description="PAC" evidence="2">
    <location>
        <begin position="446"/>
        <end position="498"/>
    </location>
</feature>
<dbReference type="SMART" id="SM00091">
    <property type="entry name" value="PAS"/>
    <property type="match status" value="1"/>
</dbReference>
<dbReference type="PANTHER" id="PTHR44757:SF2">
    <property type="entry name" value="BIOFILM ARCHITECTURE MAINTENANCE PROTEIN MBAA"/>
    <property type="match status" value="1"/>
</dbReference>
<dbReference type="InterPro" id="IPR035965">
    <property type="entry name" value="PAS-like_dom_sf"/>
</dbReference>
<dbReference type="SMART" id="SM00062">
    <property type="entry name" value="PBPb"/>
    <property type="match status" value="1"/>
</dbReference>
<dbReference type="SMART" id="SM00052">
    <property type="entry name" value="EAL"/>
    <property type="match status" value="1"/>
</dbReference>
<dbReference type="Pfam" id="PF00990">
    <property type="entry name" value="GGDEF"/>
    <property type="match status" value="1"/>
</dbReference>
<dbReference type="InterPro" id="IPR035919">
    <property type="entry name" value="EAL_sf"/>
</dbReference>
<feature type="domain" description="PAS" evidence="1">
    <location>
        <begin position="372"/>
        <end position="443"/>
    </location>
</feature>
<dbReference type="PROSITE" id="PS50113">
    <property type="entry name" value="PAC"/>
    <property type="match status" value="1"/>
</dbReference>
<feature type="domain" description="GGDEF" evidence="4">
    <location>
        <begin position="530"/>
        <end position="671"/>
    </location>
</feature>
<dbReference type="KEGG" id="boz:DBV39_02805"/>
<dbReference type="CDD" id="cd01949">
    <property type="entry name" value="GGDEF"/>
    <property type="match status" value="1"/>
</dbReference>
<reference evidence="5 6" key="1">
    <citation type="submission" date="2018-04" db="EMBL/GenBank/DDBJ databases">
        <title>Bordetella sp. HZ20 isolated from seawater.</title>
        <authorList>
            <person name="Sun C."/>
        </authorList>
    </citation>
    <scope>NUCLEOTIDE SEQUENCE [LARGE SCALE GENOMIC DNA]</scope>
    <source>
        <strain evidence="5 6">HZ20</strain>
    </source>
</reference>
<dbReference type="Gene3D" id="3.30.70.270">
    <property type="match status" value="1"/>
</dbReference>
<dbReference type="InterPro" id="IPR013656">
    <property type="entry name" value="PAS_4"/>
</dbReference>
<dbReference type="NCBIfam" id="TIGR00254">
    <property type="entry name" value="GGDEF"/>
    <property type="match status" value="1"/>
</dbReference>
<dbReference type="Gene3D" id="3.40.190.10">
    <property type="entry name" value="Periplasmic binding protein-like II"/>
    <property type="match status" value="2"/>
</dbReference>
<feature type="domain" description="EAL" evidence="3">
    <location>
        <begin position="680"/>
        <end position="934"/>
    </location>
</feature>
<dbReference type="NCBIfam" id="TIGR00229">
    <property type="entry name" value="sensory_box"/>
    <property type="match status" value="1"/>
</dbReference>
<dbReference type="SUPFAM" id="SSF141868">
    <property type="entry name" value="EAL domain-like"/>
    <property type="match status" value="1"/>
</dbReference>
<evidence type="ECO:0000259" key="2">
    <source>
        <dbReference type="PROSITE" id="PS50113"/>
    </source>
</evidence>
<dbReference type="PROSITE" id="PS50112">
    <property type="entry name" value="PAS"/>
    <property type="match status" value="1"/>
</dbReference>
<dbReference type="InterPro" id="IPR029787">
    <property type="entry name" value="Nucleotide_cyclase"/>
</dbReference>
<dbReference type="InterPro" id="IPR001638">
    <property type="entry name" value="Solute-binding_3/MltF_N"/>
</dbReference>
<dbReference type="CDD" id="cd01948">
    <property type="entry name" value="EAL"/>
    <property type="match status" value="1"/>
</dbReference>